<proteinExistence type="predicted"/>
<evidence type="ECO:0008006" key="3">
    <source>
        <dbReference type="Google" id="ProtNLM"/>
    </source>
</evidence>
<reference evidence="2" key="1">
    <citation type="submission" date="2021-01" db="EMBL/GenBank/DDBJ databases">
        <authorList>
            <person name="Corre E."/>
            <person name="Pelletier E."/>
            <person name="Niang G."/>
            <person name="Scheremetjew M."/>
            <person name="Finn R."/>
            <person name="Kale V."/>
            <person name="Holt S."/>
            <person name="Cochrane G."/>
            <person name="Meng A."/>
            <person name="Brown T."/>
            <person name="Cohen L."/>
        </authorList>
    </citation>
    <scope>NUCLEOTIDE SEQUENCE</scope>
    <source>
        <strain evidence="2">CCMP3328</strain>
    </source>
</reference>
<dbReference type="InterPro" id="IPR050307">
    <property type="entry name" value="Sterol_Desaturase_Related"/>
</dbReference>
<evidence type="ECO:0000256" key="1">
    <source>
        <dbReference type="SAM" id="Phobius"/>
    </source>
</evidence>
<protein>
    <recommendedName>
        <fullName evidence="3">Fatty acid hydroxylase domain-containing protein</fullName>
    </recommendedName>
</protein>
<keyword evidence="1" id="KW-0472">Membrane</keyword>
<accession>A0A7R9ZNB5</accession>
<name>A0A7R9ZNB5_9STRA</name>
<sequence length="289" mass="33199">MVEKIGGKRRTQQIQSAVLDTATTLAVLYICWFHTELINPWQLQWPVWCLAGLGIRGAIAFYDHLVVLLVESSGARLLPTRTADKPVRYVALDTQSIVFLTINAVHEWVFVQRLCHYLWTSPDVNKDASQIGIVNTCVALYIIFVVLDMCYAPLHHLMHMPWCYPLVHKHHHRQHFPTRGYLDAGNEHPIEHFVGILCTWTAVLAGVHLAGAHAITIFFFFNLHAALAMLNHSPFEVQWNILGLQYSVGNHEMHHRKFTVNYAQYCMWYDHLVRTFAEYEGPQAYGKAL</sequence>
<dbReference type="AlphaFoldDB" id="A0A7R9ZNB5"/>
<keyword evidence="1" id="KW-0812">Transmembrane</keyword>
<gene>
    <name evidence="2" type="ORF">CAUS1442_LOCUS6610</name>
</gene>
<keyword evidence="1" id="KW-1133">Transmembrane helix</keyword>
<feature type="transmembrane region" description="Helical" evidence="1">
    <location>
        <begin position="131"/>
        <end position="151"/>
    </location>
</feature>
<evidence type="ECO:0000313" key="2">
    <source>
        <dbReference type="EMBL" id="CAD8334505.1"/>
    </source>
</evidence>
<dbReference type="EMBL" id="HBEF01010498">
    <property type="protein sequence ID" value="CAD8334505.1"/>
    <property type="molecule type" value="Transcribed_RNA"/>
</dbReference>
<organism evidence="2">
    <name type="scientific">Craspedostauros australis</name>
    <dbReference type="NCBI Taxonomy" id="1486917"/>
    <lineage>
        <taxon>Eukaryota</taxon>
        <taxon>Sar</taxon>
        <taxon>Stramenopiles</taxon>
        <taxon>Ochrophyta</taxon>
        <taxon>Bacillariophyta</taxon>
        <taxon>Bacillariophyceae</taxon>
        <taxon>Bacillariophycidae</taxon>
        <taxon>Naviculales</taxon>
        <taxon>Naviculaceae</taxon>
        <taxon>Craspedostauros</taxon>
    </lineage>
</organism>
<dbReference type="PANTHER" id="PTHR11863">
    <property type="entry name" value="STEROL DESATURASE"/>
    <property type="match status" value="1"/>
</dbReference>